<feature type="domain" description="ABC3 transporter permease C-terminal" evidence="7">
    <location>
        <begin position="667"/>
        <end position="780"/>
    </location>
</feature>
<evidence type="ECO:0000256" key="2">
    <source>
        <dbReference type="ARBA" id="ARBA00022475"/>
    </source>
</evidence>
<organism evidence="9 10">
    <name type="scientific">Parabacteroides distasonis</name>
    <dbReference type="NCBI Taxonomy" id="823"/>
    <lineage>
        <taxon>Bacteria</taxon>
        <taxon>Pseudomonadati</taxon>
        <taxon>Bacteroidota</taxon>
        <taxon>Bacteroidia</taxon>
        <taxon>Bacteroidales</taxon>
        <taxon>Tannerellaceae</taxon>
        <taxon>Parabacteroides</taxon>
    </lineage>
</organism>
<evidence type="ECO:0000256" key="4">
    <source>
        <dbReference type="ARBA" id="ARBA00022989"/>
    </source>
</evidence>
<dbReference type="GO" id="GO:0016787">
    <property type="term" value="F:hydrolase activity"/>
    <property type="evidence" value="ECO:0007669"/>
    <property type="project" value="UniProtKB-KW"/>
</dbReference>
<feature type="transmembrane region" description="Helical" evidence="6">
    <location>
        <begin position="409"/>
        <end position="430"/>
    </location>
</feature>
<dbReference type="EMBL" id="CYXP01000002">
    <property type="protein sequence ID" value="CUM95716.1"/>
    <property type="molecule type" value="Genomic_DNA"/>
</dbReference>
<dbReference type="Pfam" id="PF12704">
    <property type="entry name" value="MacB_PCD"/>
    <property type="match status" value="2"/>
</dbReference>
<feature type="transmembrane region" description="Helical" evidence="6">
    <location>
        <begin position="665"/>
        <end position="688"/>
    </location>
</feature>
<dbReference type="AlphaFoldDB" id="A0A173T0E0"/>
<evidence type="ECO:0000259" key="8">
    <source>
        <dbReference type="Pfam" id="PF12704"/>
    </source>
</evidence>
<dbReference type="GO" id="GO:0005886">
    <property type="term" value="C:plasma membrane"/>
    <property type="evidence" value="ECO:0007669"/>
    <property type="project" value="UniProtKB-SubCell"/>
</dbReference>
<evidence type="ECO:0000256" key="1">
    <source>
        <dbReference type="ARBA" id="ARBA00004651"/>
    </source>
</evidence>
<proteinExistence type="predicted"/>
<feature type="transmembrane region" description="Helical" evidence="6">
    <location>
        <begin position="272"/>
        <end position="292"/>
    </location>
</feature>
<feature type="domain" description="MacB-like periplasmic core" evidence="8">
    <location>
        <begin position="412"/>
        <end position="625"/>
    </location>
</feature>
<feature type="transmembrane region" description="Helical" evidence="6">
    <location>
        <begin position="748"/>
        <end position="768"/>
    </location>
</feature>
<keyword evidence="2" id="KW-1003">Cell membrane</keyword>
<keyword evidence="9" id="KW-0378">Hydrolase</keyword>
<comment type="subcellular location">
    <subcellularLocation>
        <location evidence="1">Cell membrane</location>
        <topology evidence="1">Multi-pass membrane protein</topology>
    </subcellularLocation>
</comment>
<gene>
    <name evidence="9" type="primary">macB_6</name>
    <name evidence="9" type="ORF">ERS852429_01293</name>
</gene>
<feature type="transmembrane region" description="Helical" evidence="6">
    <location>
        <begin position="323"/>
        <end position="346"/>
    </location>
</feature>
<evidence type="ECO:0000313" key="9">
    <source>
        <dbReference type="EMBL" id="CUM95716.1"/>
    </source>
</evidence>
<evidence type="ECO:0000259" key="7">
    <source>
        <dbReference type="Pfam" id="PF02687"/>
    </source>
</evidence>
<dbReference type="InterPro" id="IPR025857">
    <property type="entry name" value="MacB_PCD"/>
</dbReference>
<dbReference type="GO" id="GO:0022857">
    <property type="term" value="F:transmembrane transporter activity"/>
    <property type="evidence" value="ECO:0007669"/>
    <property type="project" value="TreeGrafter"/>
</dbReference>
<accession>A0A173T0E0</accession>
<dbReference type="PANTHER" id="PTHR30572:SF18">
    <property type="entry name" value="ABC-TYPE MACROLIDE FAMILY EXPORT SYSTEM PERMEASE COMPONENT 2"/>
    <property type="match status" value="1"/>
</dbReference>
<keyword evidence="5 6" id="KW-0472">Membrane</keyword>
<dbReference type="EC" id="3.6.3.-" evidence="9"/>
<feature type="domain" description="MacB-like periplasmic core" evidence="8">
    <location>
        <begin position="21"/>
        <end position="193"/>
    </location>
</feature>
<name>A0A173T0E0_PARDI</name>
<dbReference type="Proteomes" id="UP000095591">
    <property type="component" value="Unassembled WGS sequence"/>
</dbReference>
<keyword evidence="3 6" id="KW-0812">Transmembrane</keyword>
<reference evidence="9 10" key="1">
    <citation type="submission" date="2015-09" db="EMBL/GenBank/DDBJ databases">
        <authorList>
            <consortium name="Pathogen Informatics"/>
        </authorList>
    </citation>
    <scope>NUCLEOTIDE SEQUENCE [LARGE SCALE GENOMIC DNA]</scope>
    <source>
        <strain evidence="9 10">2789STDY5608872</strain>
    </source>
</reference>
<evidence type="ECO:0000256" key="5">
    <source>
        <dbReference type="ARBA" id="ARBA00023136"/>
    </source>
</evidence>
<protein>
    <submittedName>
        <fullName evidence="9">Macrolide export ATP-binding/permease protein MacB</fullName>
        <ecNumber evidence="9">3.6.3.-</ecNumber>
    </submittedName>
</protein>
<keyword evidence="4 6" id="KW-1133">Transmembrane helix</keyword>
<feature type="domain" description="ABC3 transporter permease C-terminal" evidence="7">
    <location>
        <begin position="278"/>
        <end position="391"/>
    </location>
</feature>
<evidence type="ECO:0000256" key="6">
    <source>
        <dbReference type="SAM" id="Phobius"/>
    </source>
</evidence>
<evidence type="ECO:0000256" key="3">
    <source>
        <dbReference type="ARBA" id="ARBA00022692"/>
    </source>
</evidence>
<sequence length="787" mass="89518">MESISLKLIFRSWWRNKTFAVISLLSLAAGITCTNLLISYVIYESRIEAHNPNKSHIIYMAQDSPLTSGEKVSFIKGKIPVQLKDQYPEVEDYLRLNIENAASITIGEKRFNPISIVRADPSFPRFFPYKVMAGDINKALTQPNAIALTEYQAKIFFGNEDPIGKTFSAKYAYENETITYEVAAVIKEYPQSFLKFNALAGTTSQFNGGPTLLLVNDLFNIDTFTQKLKDDKVPTFNGTGQYYFYTLQESYFQEQTYTQEYIPYIHRNQKDLLYVGLFSAILILVIACFNYANLSFSRILQQVRMIYTQKVMGASAGQIHRQLFLDTFLTVLIAFFLSLLLTLDFLPAFNRIVSGRISLGFFFSGQVLPVIVALILALSIIPSLYMSHKINSLSHSEYKSFTTGTRKRTIISGLSILQFAISIALVFATLTVRQQLTLTQTNGERYRDLIEIADWSGNHIQTFSEEIRRYPSIEEMCLSRSGIIQFNLRTMVLKDENGNELNYTLGQYEGDSTFLKVMKINILQGLSEREALKQYSTPVYINEQYARLLVPKGENPVGKPVRLYDTEFGKMENEGEPIAIIAGIVENLYTGTLRQEVYPSLTYLTHTPPYNLVQVRLKKEHRAEALTLLQQTWEKINPNVPFEYQDIYEEFMLSNRKTIELAHLLIMYSIISLLLTAFGLFGMALYAIQQRTKEIGIRKVNGATAGEILYLLNRRFIGWVGIAFAIAVPITWYSLSCWLENFVYRVDISIGTCLLSGGIVLMVTLLTVSRHSYKAASRNPVNALQSE</sequence>
<dbReference type="InterPro" id="IPR003838">
    <property type="entry name" value="ABC3_permease_C"/>
</dbReference>
<feature type="transmembrane region" description="Helical" evidence="6">
    <location>
        <begin position="716"/>
        <end position="736"/>
    </location>
</feature>
<dbReference type="GO" id="GO:0005524">
    <property type="term" value="F:ATP binding"/>
    <property type="evidence" value="ECO:0007669"/>
    <property type="project" value="UniProtKB-KW"/>
</dbReference>
<feature type="transmembrane region" description="Helical" evidence="6">
    <location>
        <begin position="366"/>
        <end position="388"/>
    </location>
</feature>
<dbReference type="Pfam" id="PF02687">
    <property type="entry name" value="FtsX"/>
    <property type="match status" value="2"/>
</dbReference>
<dbReference type="PANTHER" id="PTHR30572">
    <property type="entry name" value="MEMBRANE COMPONENT OF TRANSPORTER-RELATED"/>
    <property type="match status" value="1"/>
</dbReference>
<feature type="transmembrane region" description="Helical" evidence="6">
    <location>
        <begin position="21"/>
        <end position="43"/>
    </location>
</feature>
<keyword evidence="9" id="KW-0547">Nucleotide-binding</keyword>
<evidence type="ECO:0000313" key="10">
    <source>
        <dbReference type="Proteomes" id="UP000095591"/>
    </source>
</evidence>
<dbReference type="InterPro" id="IPR050250">
    <property type="entry name" value="Macrolide_Exporter_MacB"/>
</dbReference>
<keyword evidence="9" id="KW-0067">ATP-binding</keyword>
<dbReference type="RefSeq" id="WP_057319067.1">
    <property type="nucleotide sequence ID" value="NZ_CYXP01000002.1"/>
</dbReference>